<evidence type="ECO:0008006" key="4">
    <source>
        <dbReference type="Google" id="ProtNLM"/>
    </source>
</evidence>
<evidence type="ECO:0000313" key="2">
    <source>
        <dbReference type="EMBL" id="PSS06939.1"/>
    </source>
</evidence>
<dbReference type="EMBL" id="KZ679019">
    <property type="protein sequence ID" value="PSS06939.1"/>
    <property type="molecule type" value="Genomic_DNA"/>
</dbReference>
<keyword evidence="1" id="KW-0732">Signal</keyword>
<organism evidence="2 3">
    <name type="scientific">Amorphotheca resinae ATCC 22711</name>
    <dbReference type="NCBI Taxonomy" id="857342"/>
    <lineage>
        <taxon>Eukaryota</taxon>
        <taxon>Fungi</taxon>
        <taxon>Dikarya</taxon>
        <taxon>Ascomycota</taxon>
        <taxon>Pezizomycotina</taxon>
        <taxon>Leotiomycetes</taxon>
        <taxon>Helotiales</taxon>
        <taxon>Amorphothecaceae</taxon>
        <taxon>Amorphotheca</taxon>
    </lineage>
</organism>
<sequence length="70" mass="7861">MQDSHSTGLLWFGGFFLVCTVGRSARCRDSDSNHVHSSEWQLDLGLRSLGAFTPRVRLAEYCEFPPGAMR</sequence>
<dbReference type="AlphaFoldDB" id="A0A2T3APK5"/>
<name>A0A2T3APK5_AMORE</name>
<feature type="chain" id="PRO_5015640966" description="Secreted protein" evidence="1">
    <location>
        <begin position="28"/>
        <end position="70"/>
    </location>
</feature>
<proteinExistence type="predicted"/>
<gene>
    <name evidence="2" type="ORF">M430DRAFT_37587</name>
</gene>
<reference evidence="2 3" key="1">
    <citation type="journal article" date="2018" name="New Phytol.">
        <title>Comparative genomics and transcriptomics depict ericoid mycorrhizal fungi as versatile saprotrophs and plant mutualists.</title>
        <authorList>
            <person name="Martino E."/>
            <person name="Morin E."/>
            <person name="Grelet G.A."/>
            <person name="Kuo A."/>
            <person name="Kohler A."/>
            <person name="Daghino S."/>
            <person name="Barry K.W."/>
            <person name="Cichocki N."/>
            <person name="Clum A."/>
            <person name="Dockter R.B."/>
            <person name="Hainaut M."/>
            <person name="Kuo R.C."/>
            <person name="LaButti K."/>
            <person name="Lindahl B.D."/>
            <person name="Lindquist E.A."/>
            <person name="Lipzen A."/>
            <person name="Khouja H.R."/>
            <person name="Magnuson J."/>
            <person name="Murat C."/>
            <person name="Ohm R.A."/>
            <person name="Singer S.W."/>
            <person name="Spatafora J.W."/>
            <person name="Wang M."/>
            <person name="Veneault-Fourrey C."/>
            <person name="Henrissat B."/>
            <person name="Grigoriev I.V."/>
            <person name="Martin F.M."/>
            <person name="Perotto S."/>
        </authorList>
    </citation>
    <scope>NUCLEOTIDE SEQUENCE [LARGE SCALE GENOMIC DNA]</scope>
    <source>
        <strain evidence="2 3">ATCC 22711</strain>
    </source>
</reference>
<feature type="signal peptide" evidence="1">
    <location>
        <begin position="1"/>
        <end position="27"/>
    </location>
</feature>
<evidence type="ECO:0000313" key="3">
    <source>
        <dbReference type="Proteomes" id="UP000241818"/>
    </source>
</evidence>
<evidence type="ECO:0000256" key="1">
    <source>
        <dbReference type="SAM" id="SignalP"/>
    </source>
</evidence>
<accession>A0A2T3APK5</accession>
<dbReference type="RefSeq" id="XP_024716595.1">
    <property type="nucleotide sequence ID" value="XM_024867149.1"/>
</dbReference>
<dbReference type="InParanoid" id="A0A2T3APK5"/>
<protein>
    <recommendedName>
        <fullName evidence="4">Secreted protein</fullName>
    </recommendedName>
</protein>
<dbReference type="Proteomes" id="UP000241818">
    <property type="component" value="Unassembled WGS sequence"/>
</dbReference>
<dbReference type="GeneID" id="36575230"/>
<keyword evidence="3" id="KW-1185">Reference proteome</keyword>